<keyword evidence="3" id="KW-1185">Reference proteome</keyword>
<feature type="compositionally biased region" description="Low complexity" evidence="1">
    <location>
        <begin position="27"/>
        <end position="42"/>
    </location>
</feature>
<feature type="compositionally biased region" description="Gly residues" evidence="1">
    <location>
        <begin position="352"/>
        <end position="361"/>
    </location>
</feature>
<comment type="caution">
    <text evidence="2">The sequence shown here is derived from an EMBL/GenBank/DDBJ whole genome shotgun (WGS) entry which is preliminary data.</text>
</comment>
<organism evidence="2 3">
    <name type="scientific">Prorocentrum cordatum</name>
    <dbReference type="NCBI Taxonomy" id="2364126"/>
    <lineage>
        <taxon>Eukaryota</taxon>
        <taxon>Sar</taxon>
        <taxon>Alveolata</taxon>
        <taxon>Dinophyceae</taxon>
        <taxon>Prorocentrales</taxon>
        <taxon>Prorocentraceae</taxon>
        <taxon>Prorocentrum</taxon>
    </lineage>
</organism>
<evidence type="ECO:0000313" key="2">
    <source>
        <dbReference type="EMBL" id="CAK0873320.1"/>
    </source>
</evidence>
<dbReference type="EMBL" id="CAUYUJ010017270">
    <property type="protein sequence ID" value="CAK0873320.1"/>
    <property type="molecule type" value="Genomic_DNA"/>
</dbReference>
<feature type="region of interest" description="Disordered" evidence="1">
    <location>
        <begin position="278"/>
        <end position="305"/>
    </location>
</feature>
<feature type="region of interest" description="Disordered" evidence="1">
    <location>
        <begin position="478"/>
        <end position="506"/>
    </location>
</feature>
<evidence type="ECO:0000256" key="1">
    <source>
        <dbReference type="SAM" id="MobiDB-lite"/>
    </source>
</evidence>
<feature type="region of interest" description="Disordered" evidence="1">
    <location>
        <begin position="1"/>
        <end position="146"/>
    </location>
</feature>
<protein>
    <submittedName>
        <fullName evidence="2">Uncharacterized protein</fullName>
    </submittedName>
</protein>
<name>A0ABN9VN77_9DINO</name>
<dbReference type="Proteomes" id="UP001189429">
    <property type="component" value="Unassembled WGS sequence"/>
</dbReference>
<feature type="compositionally biased region" description="Gly residues" evidence="1">
    <location>
        <begin position="281"/>
        <end position="290"/>
    </location>
</feature>
<feature type="region of interest" description="Disordered" evidence="1">
    <location>
        <begin position="341"/>
        <end position="374"/>
    </location>
</feature>
<feature type="compositionally biased region" description="Low complexity" evidence="1">
    <location>
        <begin position="490"/>
        <end position="502"/>
    </location>
</feature>
<reference evidence="2" key="1">
    <citation type="submission" date="2023-10" db="EMBL/GenBank/DDBJ databases">
        <authorList>
            <person name="Chen Y."/>
            <person name="Shah S."/>
            <person name="Dougan E. K."/>
            <person name="Thang M."/>
            <person name="Chan C."/>
        </authorList>
    </citation>
    <scope>NUCLEOTIDE SEQUENCE [LARGE SCALE GENOMIC DNA]</scope>
</reference>
<feature type="region of interest" description="Disordered" evidence="1">
    <location>
        <begin position="418"/>
        <end position="440"/>
    </location>
</feature>
<proteinExistence type="predicted"/>
<accession>A0ABN9VN77</accession>
<evidence type="ECO:0000313" key="3">
    <source>
        <dbReference type="Proteomes" id="UP001189429"/>
    </source>
</evidence>
<feature type="compositionally biased region" description="Low complexity" evidence="1">
    <location>
        <begin position="430"/>
        <end position="440"/>
    </location>
</feature>
<feature type="compositionally biased region" description="Gly residues" evidence="1">
    <location>
        <begin position="66"/>
        <end position="77"/>
    </location>
</feature>
<sequence length="543" mass="55650">MAAMAPIGEESPVSPSWRSRGWRRSRTSSVAASPRRGAALRRAAPRRGRDSWSFPDVGIPAPWGGAEQGGPQRGGSWGFPDVGLSSLLGQGPECPEGPREAGGAAGKDRARRTGFLVGRPRPGGPRWARRRPAQVAPQARGCEGPHGRHLPEGDGRAALAGLADLAGFQYLDGLWRHLPVPEEDLHGFCCEPAELRLRRGPADRHVHAVEARGQAGQEAQRWWKSGRLAAYGGGGAADPQPAAALARKPPQIATLQPWKPLDKAAAAPPQPMAVPQIATTSGGGGGGGGAADPQPAAVPARKPAQIATLQQWRPAAKAEEQGLGDDEVHSSAMQAVAAPPQPMAVPQIATTSGGGGGGGGAADPQPAAVPARKPAQIATLQPWRPAAKAEEQGLGDDEVHSSAMQVPSEPLVRIPEAAAQPAPGAPEPPECTSSEPPVCSTMSYPTLDDSMMLHAGLLNPGAAAASPRRASLDTCLEDPAAEDPAPAPAPAHAAARPAGPDGDSQRPACLLGAGLVGHVVTTGTDLDLTSLDQQMPGGQPLHR</sequence>
<gene>
    <name evidence="2" type="ORF">PCOR1329_LOCUS58571</name>
</gene>